<dbReference type="PANTHER" id="PTHR45641">
    <property type="entry name" value="TETRATRICOPEPTIDE REPEAT PROTEIN (AFU_ORTHOLOGUE AFUA_6G03870)"/>
    <property type="match status" value="1"/>
</dbReference>
<dbReference type="InterPro" id="IPR007111">
    <property type="entry name" value="NACHT_NTPase"/>
</dbReference>
<dbReference type="Pfam" id="PF13424">
    <property type="entry name" value="TPR_12"/>
    <property type="match status" value="6"/>
</dbReference>
<evidence type="ECO:0000256" key="3">
    <source>
        <dbReference type="PROSITE-ProRule" id="PRU00339"/>
    </source>
</evidence>
<dbReference type="EMBL" id="CALNXI010004051">
    <property type="protein sequence ID" value="CAH3194963.1"/>
    <property type="molecule type" value="Genomic_DNA"/>
</dbReference>
<keyword evidence="1" id="KW-0677">Repeat</keyword>
<dbReference type="Pfam" id="PF13181">
    <property type="entry name" value="TPR_8"/>
    <property type="match status" value="1"/>
</dbReference>
<dbReference type="PANTHER" id="PTHR45641:SF1">
    <property type="entry name" value="AAA+ ATPASE DOMAIN-CONTAINING PROTEIN"/>
    <property type="match status" value="1"/>
</dbReference>
<feature type="repeat" description="TPR" evidence="3">
    <location>
        <begin position="1521"/>
        <end position="1554"/>
    </location>
</feature>
<comment type="caution">
    <text evidence="5">The sequence shown here is derived from an EMBL/GenBank/DDBJ whole genome shotgun (WGS) entry which is preliminary data.</text>
</comment>
<evidence type="ECO:0000313" key="5">
    <source>
        <dbReference type="EMBL" id="CAH3194963.1"/>
    </source>
</evidence>
<accession>A0ABN8SUR0</accession>
<dbReference type="Gene3D" id="3.40.50.300">
    <property type="entry name" value="P-loop containing nucleotide triphosphate hydrolases"/>
    <property type="match status" value="1"/>
</dbReference>
<evidence type="ECO:0000256" key="2">
    <source>
        <dbReference type="ARBA" id="ARBA00022803"/>
    </source>
</evidence>
<feature type="repeat" description="TPR" evidence="3">
    <location>
        <begin position="1111"/>
        <end position="1144"/>
    </location>
</feature>
<dbReference type="SMART" id="SM00028">
    <property type="entry name" value="TPR"/>
    <property type="match status" value="14"/>
</dbReference>
<dbReference type="CDD" id="cd00009">
    <property type="entry name" value="AAA"/>
    <property type="match status" value="1"/>
</dbReference>
<dbReference type="PROSITE" id="PS50837">
    <property type="entry name" value="NACHT"/>
    <property type="match status" value="1"/>
</dbReference>
<feature type="repeat" description="TPR" evidence="3">
    <location>
        <begin position="1029"/>
        <end position="1062"/>
    </location>
</feature>
<dbReference type="SUPFAM" id="SSF48452">
    <property type="entry name" value="TPR-like"/>
    <property type="match status" value="3"/>
</dbReference>
<keyword evidence="2 3" id="KW-0802">TPR repeat</keyword>
<organism evidence="5 6">
    <name type="scientific">Porites evermanni</name>
    <dbReference type="NCBI Taxonomy" id="104178"/>
    <lineage>
        <taxon>Eukaryota</taxon>
        <taxon>Metazoa</taxon>
        <taxon>Cnidaria</taxon>
        <taxon>Anthozoa</taxon>
        <taxon>Hexacorallia</taxon>
        <taxon>Scleractinia</taxon>
        <taxon>Fungiina</taxon>
        <taxon>Poritidae</taxon>
        <taxon>Porites</taxon>
    </lineage>
</organism>
<dbReference type="PROSITE" id="PS50005">
    <property type="entry name" value="TPR"/>
    <property type="match status" value="11"/>
</dbReference>
<sequence length="1617" mass="182917">MATFSLEQLNFFKFSSVVLDEFPIALRQVFVHMWDNQVAPTLGFQKWDDSPLVRNMFLSKEGGRTKYVPTGKSFYEWDCTALFEATLYAQSFAIPDGSGGLSTLHKLYVKPRHLPSGTFHPVLLIPGNEAETFALALDQLRLLRNALCHQTSTQKIDKTTFDYYIKLTREAFFALKQDTTRIDEIGKLEEGDFPTARLQKLEEELKKEKDVDIKFKQISDHLNQIESQIENVRSDLVFITGSTDLFVPKSSIPDELPNFVGRDKECKAVEHHLTDEVTRLVNVWGPPGFGKTSVAIRVAHHLQEKNFPVYFASVRAVESMEDLVSKLLRVFVDDKQVHHITSSDLVIQCLQQIRNPFVLILDNADDLFESEDAKRKQHVLRFIEEILTHCKHVKLLLTTRESLDYLTHKLPIFLEKINVLDEISSAHLVRLLLPDASEGDCKCVVKECGNVPMSMRLMCSIIKEANISINVLLDELSNSTIVEVLNSESFPDEFRLKSVINTSFKRLMIPERDAFVSLSVFPEWFGIEEAQAILNVKSEVKTKQIIRSLERKSLIHCGENFSRFTVHSLLRSFIKEEVKNDEGIEAVFLDAQLHFYDYYTSRCKVANENFLIGRYSSAFRSFLDQRECIISSLSNAPGNDITYTKAVDLLSEAKSFLYVALHGEKMLFERLYNIAIEEAKRREKVGDEEMLLSAKEFPLSEWYQPDTAKSYFWLGRVQLKECGNVPMSMRLMCSIIKEANISINVLLDELSNSTIVEVLNSESFPDDFRLKSVINTSFERLMIPERDAFVSLSVFPEWFGIEEAQAILNVKSEVKTKQIIRSLERKSLIHCGENFSRFTVHSLLRSFIKEEVKNDEGIEAVFLDAQLHFYAYYTSRCKVANKNFLIGRYSSAFRSFLDQRECIISSLSNGPGNDITYTKVVDLLSEAKSFLYVALHGEKMLFERLYDIAIEEAKRREKGIGDREGALDSFQRAANMRSNLLGDHKDTASSYYWLGQVQRDMGDLKGAMDSLQRAANMRSNLLGDHKETASSYYRLGQVQRDMGDLKGAMHSLQRAANMRSNLLGDHEDTMSSYYWLGQVQCDMGHLKGAMHSFQRAANMRSNLLGDHEDTASSYYWLGQVQRDMGDLKGAMDSLQRAANMRSNLLCDHKDTANSYHSLGKVQRNMRDLKGAMDSLQRAGNMRSNLLGDHEDTASSYYWLGQVKRDMGDLKGAMDSLQRAANIRSNLLGDHKDTAFSYYWLGFVQRDMGDLKGALDSLQRAANMESNLLGDHEDTAYSFFSLGLVQRDMGDLKGALDSLQRAANMRSNLLGDHEDTASSYYWLGQVQRDMGDLKGAMDSLQRAANMRSNLLVDHEETASSYHFLGLVQRNMGDLKGAMDSLQRAANMRLSVLGDHKDTASSFLELSLVQKKAGDLKSALESVQVSLRMTKELLGDHLNTAESFYEQGFIHFAMGDFNSAVESLQKAADMNFNLRRDHINTATNYHSLGMAQVKIQDCEGALDSLQKAIQIKSNLLGDHEDTASSYHELGSVQRDTGDLEGALDSLQKAANMRSNLLGGHKDTASSYHELGVVQHGMGDLKGALESLQKALDMRTNLFGKHGDTMSSLNELRAVQKKLS</sequence>
<feature type="repeat" description="TPR" evidence="3">
    <location>
        <begin position="1234"/>
        <end position="1267"/>
    </location>
</feature>
<feature type="repeat" description="TPR" evidence="3">
    <location>
        <begin position="1562"/>
        <end position="1595"/>
    </location>
</feature>
<dbReference type="InterPro" id="IPR019734">
    <property type="entry name" value="TPR_rpt"/>
</dbReference>
<dbReference type="InterPro" id="IPR027417">
    <property type="entry name" value="P-loop_NTPase"/>
</dbReference>
<evidence type="ECO:0000256" key="1">
    <source>
        <dbReference type="ARBA" id="ARBA00022737"/>
    </source>
</evidence>
<feature type="repeat" description="TPR" evidence="3">
    <location>
        <begin position="1193"/>
        <end position="1226"/>
    </location>
</feature>
<dbReference type="InterPro" id="IPR036388">
    <property type="entry name" value="WH-like_DNA-bd_sf"/>
</dbReference>
<proteinExistence type="predicted"/>
<dbReference type="SUPFAM" id="SSF52540">
    <property type="entry name" value="P-loop containing nucleoside triphosphate hydrolases"/>
    <property type="match status" value="1"/>
</dbReference>
<evidence type="ECO:0000313" key="6">
    <source>
        <dbReference type="Proteomes" id="UP001159427"/>
    </source>
</evidence>
<reference evidence="5 6" key="1">
    <citation type="submission" date="2022-05" db="EMBL/GenBank/DDBJ databases">
        <authorList>
            <consortium name="Genoscope - CEA"/>
            <person name="William W."/>
        </authorList>
    </citation>
    <scope>NUCLEOTIDE SEQUENCE [LARGE SCALE GENOMIC DNA]</scope>
</reference>
<dbReference type="Gene3D" id="1.10.10.10">
    <property type="entry name" value="Winged helix-like DNA-binding domain superfamily/Winged helix DNA-binding domain"/>
    <property type="match status" value="2"/>
</dbReference>
<gene>
    <name evidence="5" type="ORF">PEVE_00029132</name>
</gene>
<feature type="domain" description="NACHT" evidence="4">
    <location>
        <begin position="279"/>
        <end position="402"/>
    </location>
</feature>
<feature type="repeat" description="TPR" evidence="3">
    <location>
        <begin position="1480"/>
        <end position="1513"/>
    </location>
</feature>
<dbReference type="InterPro" id="IPR011990">
    <property type="entry name" value="TPR-like_helical_dom_sf"/>
</dbReference>
<protein>
    <recommendedName>
        <fullName evidence="4">NACHT domain-containing protein</fullName>
    </recommendedName>
</protein>
<feature type="repeat" description="TPR" evidence="3">
    <location>
        <begin position="1316"/>
        <end position="1349"/>
    </location>
</feature>
<name>A0ABN8SUR0_9CNID</name>
<dbReference type="Proteomes" id="UP001159427">
    <property type="component" value="Unassembled WGS sequence"/>
</dbReference>
<feature type="repeat" description="TPR" evidence="3">
    <location>
        <begin position="988"/>
        <end position="1021"/>
    </location>
</feature>
<dbReference type="Gene3D" id="1.25.40.10">
    <property type="entry name" value="Tetratricopeptide repeat domain"/>
    <property type="match status" value="5"/>
</dbReference>
<feature type="repeat" description="TPR" evidence="3">
    <location>
        <begin position="1275"/>
        <end position="1308"/>
    </location>
</feature>
<feature type="repeat" description="TPR" evidence="3">
    <location>
        <begin position="1439"/>
        <end position="1472"/>
    </location>
</feature>
<dbReference type="Pfam" id="PF05729">
    <property type="entry name" value="NACHT"/>
    <property type="match status" value="1"/>
</dbReference>
<evidence type="ECO:0000259" key="4">
    <source>
        <dbReference type="PROSITE" id="PS50837"/>
    </source>
</evidence>
<keyword evidence="6" id="KW-1185">Reference proteome</keyword>